<proteinExistence type="predicted"/>
<dbReference type="EMBL" id="CAJJDN010000068">
    <property type="protein sequence ID" value="CAD8097649.1"/>
    <property type="molecule type" value="Genomic_DNA"/>
</dbReference>
<comment type="caution">
    <text evidence="1">The sequence shown here is derived from an EMBL/GenBank/DDBJ whole genome shotgun (WGS) entry which is preliminary data.</text>
</comment>
<reference evidence="1" key="1">
    <citation type="submission" date="2021-01" db="EMBL/GenBank/DDBJ databases">
        <authorList>
            <consortium name="Genoscope - CEA"/>
            <person name="William W."/>
        </authorList>
    </citation>
    <scope>NUCLEOTIDE SEQUENCE</scope>
</reference>
<dbReference type="AlphaFoldDB" id="A0A8S1P3N0"/>
<organism evidence="1 2">
    <name type="scientific">Paramecium sonneborni</name>
    <dbReference type="NCBI Taxonomy" id="65129"/>
    <lineage>
        <taxon>Eukaryota</taxon>
        <taxon>Sar</taxon>
        <taxon>Alveolata</taxon>
        <taxon>Ciliophora</taxon>
        <taxon>Intramacronucleata</taxon>
        <taxon>Oligohymenophorea</taxon>
        <taxon>Peniculida</taxon>
        <taxon>Parameciidae</taxon>
        <taxon>Paramecium</taxon>
    </lineage>
</organism>
<gene>
    <name evidence="1" type="ORF">PSON_ATCC_30995.1.T0680258</name>
</gene>
<dbReference type="Proteomes" id="UP000692954">
    <property type="component" value="Unassembled WGS sequence"/>
</dbReference>
<name>A0A8S1P3N0_9CILI</name>
<keyword evidence="2" id="KW-1185">Reference proteome</keyword>
<protein>
    <submittedName>
        <fullName evidence="1">Uncharacterized protein</fullName>
    </submittedName>
</protein>
<evidence type="ECO:0000313" key="2">
    <source>
        <dbReference type="Proteomes" id="UP000692954"/>
    </source>
</evidence>
<accession>A0A8S1P3N0</accession>
<sequence>MNQSSEDMEENLFVEGNDIKIIHNILKTIKEYQFNINNFSDEKFFQIKEEIKKKIKENKEIIELFKFLVHLWVIDGQFIVCKSNSLNLLVEMKIDLKSQQLENIKIQNALLIGADFVRCNLS</sequence>
<evidence type="ECO:0000313" key="1">
    <source>
        <dbReference type="EMBL" id="CAD8097649.1"/>
    </source>
</evidence>